<evidence type="ECO:0000259" key="1">
    <source>
        <dbReference type="Pfam" id="PF13761"/>
    </source>
</evidence>
<dbReference type="Pfam" id="PF13761">
    <property type="entry name" value="DUF4166"/>
    <property type="match status" value="1"/>
</dbReference>
<dbReference type="InterPro" id="IPR025311">
    <property type="entry name" value="DUF4166"/>
</dbReference>
<name>A0A0T5NVT1_9RHOB</name>
<protein>
    <recommendedName>
        <fullName evidence="1">DUF4166 domain-containing protein</fullName>
    </recommendedName>
</protein>
<reference evidence="2 3" key="1">
    <citation type="submission" date="2015-04" db="EMBL/GenBank/DDBJ databases">
        <title>The draft genome sequence of Roseovarius sp.R12b.</title>
        <authorList>
            <person name="Li G."/>
            <person name="Lai Q."/>
            <person name="Shao Z."/>
            <person name="Yan P."/>
        </authorList>
    </citation>
    <scope>NUCLEOTIDE SEQUENCE [LARGE SCALE GENOMIC DNA]</scope>
    <source>
        <strain evidence="2 3">R12B</strain>
    </source>
</reference>
<keyword evidence="3" id="KW-1185">Reference proteome</keyword>
<organism evidence="2 3">
    <name type="scientific">Roseovarius atlanticus</name>
    <dbReference type="NCBI Taxonomy" id="1641875"/>
    <lineage>
        <taxon>Bacteria</taxon>
        <taxon>Pseudomonadati</taxon>
        <taxon>Pseudomonadota</taxon>
        <taxon>Alphaproteobacteria</taxon>
        <taxon>Rhodobacterales</taxon>
        <taxon>Roseobacteraceae</taxon>
        <taxon>Roseovarius</taxon>
    </lineage>
</organism>
<evidence type="ECO:0000313" key="3">
    <source>
        <dbReference type="Proteomes" id="UP000051295"/>
    </source>
</evidence>
<gene>
    <name evidence="2" type="ORF">XM53_09105</name>
</gene>
<dbReference type="RefSeq" id="WP_057792536.1">
    <property type="nucleotide sequence ID" value="NZ_LAXJ01000008.1"/>
</dbReference>
<dbReference type="OrthoDB" id="528778at2"/>
<dbReference type="PATRIC" id="fig|1641875.4.peg.4230"/>
<dbReference type="AlphaFoldDB" id="A0A0T5NVT1"/>
<accession>A0A0T5NVT1</accession>
<sequence>MTVYGRLLGERGMAALAPECRALHAGDGVFHGRITVEVTRNPVLRAGLRMAGFLLAVRDVELRLEKRGRGDRDVWTRRMDGQVMETVQWATPEGRLAEQLGAMVAMSRLVPADGGLDLVDWRFRCLGLPVPGWIAPKVAARERPETGRYLFEISIGLPWARAPILRYHGWLDVTETADKRG</sequence>
<dbReference type="Proteomes" id="UP000051295">
    <property type="component" value="Unassembled WGS sequence"/>
</dbReference>
<proteinExistence type="predicted"/>
<dbReference type="STRING" id="1641875.XM53_09105"/>
<evidence type="ECO:0000313" key="2">
    <source>
        <dbReference type="EMBL" id="KRS12735.1"/>
    </source>
</evidence>
<feature type="domain" description="DUF4166" evidence="1">
    <location>
        <begin position="16"/>
        <end position="171"/>
    </location>
</feature>
<comment type="caution">
    <text evidence="2">The sequence shown here is derived from an EMBL/GenBank/DDBJ whole genome shotgun (WGS) entry which is preliminary data.</text>
</comment>
<dbReference type="EMBL" id="LAXJ01000008">
    <property type="protein sequence ID" value="KRS12735.1"/>
    <property type="molecule type" value="Genomic_DNA"/>
</dbReference>